<reference evidence="1 2" key="1">
    <citation type="submission" date="2018-11" db="EMBL/GenBank/DDBJ databases">
        <authorList>
            <consortium name="Pathogen Informatics"/>
        </authorList>
    </citation>
    <scope>NUCLEOTIDE SEQUENCE [LARGE SCALE GENOMIC DNA]</scope>
    <source>
        <strain evidence="1 2">Zambia</strain>
    </source>
</reference>
<protein>
    <submittedName>
        <fullName evidence="1">Uncharacterized protein</fullName>
    </submittedName>
</protein>
<accession>A0A183MWC8</accession>
<evidence type="ECO:0000313" key="2">
    <source>
        <dbReference type="Proteomes" id="UP000277204"/>
    </source>
</evidence>
<organism evidence="1 2">
    <name type="scientific">Schistosoma margrebowiei</name>
    <dbReference type="NCBI Taxonomy" id="48269"/>
    <lineage>
        <taxon>Eukaryota</taxon>
        <taxon>Metazoa</taxon>
        <taxon>Spiralia</taxon>
        <taxon>Lophotrochozoa</taxon>
        <taxon>Platyhelminthes</taxon>
        <taxon>Trematoda</taxon>
        <taxon>Digenea</taxon>
        <taxon>Strigeidida</taxon>
        <taxon>Schistosomatoidea</taxon>
        <taxon>Schistosomatidae</taxon>
        <taxon>Schistosoma</taxon>
    </lineage>
</organism>
<dbReference type="Proteomes" id="UP000277204">
    <property type="component" value="Unassembled WGS sequence"/>
</dbReference>
<dbReference type="AlphaFoldDB" id="A0A183MWC8"/>
<sequence>MQSVRRPKRENKRGNEVDDIQDTFNLILCVSDNSGELRDIHQTQMVEAADGNQWGVYVFMKSPLVANRCGR</sequence>
<evidence type="ECO:0000313" key="1">
    <source>
        <dbReference type="EMBL" id="VDP35321.1"/>
    </source>
</evidence>
<dbReference type="EMBL" id="UZAI01018273">
    <property type="protein sequence ID" value="VDP35321.1"/>
    <property type="molecule type" value="Genomic_DNA"/>
</dbReference>
<keyword evidence="2" id="KW-1185">Reference proteome</keyword>
<name>A0A183MWC8_9TREM</name>
<gene>
    <name evidence="1" type="ORF">SMRZ_LOCUS20353</name>
</gene>
<proteinExistence type="predicted"/>